<dbReference type="InterPro" id="IPR005145">
    <property type="entry name" value="Sua5_C"/>
</dbReference>
<dbReference type="InterPro" id="IPR006070">
    <property type="entry name" value="Sua5-like_dom"/>
</dbReference>
<organism evidence="15 16">
    <name type="scientific">Exophiala sideris</name>
    <dbReference type="NCBI Taxonomy" id="1016849"/>
    <lineage>
        <taxon>Eukaryota</taxon>
        <taxon>Fungi</taxon>
        <taxon>Dikarya</taxon>
        <taxon>Ascomycota</taxon>
        <taxon>Pezizomycotina</taxon>
        <taxon>Eurotiomycetes</taxon>
        <taxon>Chaetothyriomycetidae</taxon>
        <taxon>Chaetothyriales</taxon>
        <taxon>Herpotrichiellaceae</taxon>
        <taxon>Exophiala</taxon>
    </lineage>
</organism>
<protein>
    <recommendedName>
        <fullName evidence="4">Threonylcarbamoyl-AMP synthase</fullName>
        <ecNumber evidence="3">2.7.7.87</ecNumber>
    </recommendedName>
    <alternativeName>
        <fullName evidence="11">L-threonylcarbamoyladenylate synthase</fullName>
    </alternativeName>
</protein>
<comment type="catalytic activity">
    <reaction evidence="12">
        <text>L-threonine + hydrogencarbonate + ATP = L-threonylcarbamoyladenylate + diphosphate + H2O</text>
        <dbReference type="Rhea" id="RHEA:36407"/>
        <dbReference type="ChEBI" id="CHEBI:15377"/>
        <dbReference type="ChEBI" id="CHEBI:17544"/>
        <dbReference type="ChEBI" id="CHEBI:30616"/>
        <dbReference type="ChEBI" id="CHEBI:33019"/>
        <dbReference type="ChEBI" id="CHEBI:57926"/>
        <dbReference type="ChEBI" id="CHEBI:73682"/>
        <dbReference type="EC" id="2.7.7.87"/>
    </reaction>
</comment>
<dbReference type="GO" id="GO:0005524">
    <property type="term" value="F:ATP binding"/>
    <property type="evidence" value="ECO:0007669"/>
    <property type="project" value="UniProtKB-KW"/>
</dbReference>
<dbReference type="GO" id="GO:0000049">
    <property type="term" value="F:tRNA binding"/>
    <property type="evidence" value="ECO:0007669"/>
    <property type="project" value="TreeGrafter"/>
</dbReference>
<keyword evidence="5" id="KW-0963">Cytoplasm</keyword>
<dbReference type="NCBIfam" id="TIGR00057">
    <property type="entry name" value="L-threonylcarbamoyladenylate synthase"/>
    <property type="match status" value="1"/>
</dbReference>
<accession>A0A0D1YK37</accession>
<dbReference type="GO" id="GO:0003725">
    <property type="term" value="F:double-stranded RNA binding"/>
    <property type="evidence" value="ECO:0007669"/>
    <property type="project" value="InterPro"/>
</dbReference>
<dbReference type="PROSITE" id="PS51163">
    <property type="entry name" value="YRDC"/>
    <property type="match status" value="1"/>
</dbReference>
<dbReference type="HOGENOM" id="CLU_031397_0_0_1"/>
<dbReference type="SUPFAM" id="SSF55821">
    <property type="entry name" value="YrdC/RibB"/>
    <property type="match status" value="1"/>
</dbReference>
<keyword evidence="8" id="KW-0548">Nucleotidyltransferase</keyword>
<dbReference type="GO" id="GO:0008033">
    <property type="term" value="P:tRNA processing"/>
    <property type="evidence" value="ECO:0007669"/>
    <property type="project" value="UniProtKB-KW"/>
</dbReference>
<evidence type="ECO:0000256" key="12">
    <source>
        <dbReference type="ARBA" id="ARBA00048366"/>
    </source>
</evidence>
<evidence type="ECO:0000256" key="11">
    <source>
        <dbReference type="ARBA" id="ARBA00029774"/>
    </source>
</evidence>
<feature type="region of interest" description="Disordered" evidence="13">
    <location>
        <begin position="483"/>
        <end position="503"/>
    </location>
</feature>
<comment type="subcellular location">
    <subcellularLocation>
        <location evidence="1">Cytoplasm</location>
    </subcellularLocation>
</comment>
<evidence type="ECO:0000256" key="1">
    <source>
        <dbReference type="ARBA" id="ARBA00004496"/>
    </source>
</evidence>
<evidence type="ECO:0000313" key="16">
    <source>
        <dbReference type="Proteomes" id="UP000053599"/>
    </source>
</evidence>
<dbReference type="Pfam" id="PF03481">
    <property type="entry name" value="Sua5_C"/>
    <property type="match status" value="1"/>
</dbReference>
<evidence type="ECO:0000256" key="8">
    <source>
        <dbReference type="ARBA" id="ARBA00022695"/>
    </source>
</evidence>
<dbReference type="EC" id="2.7.7.87" evidence="3"/>
<reference evidence="15 16" key="1">
    <citation type="submission" date="2015-01" db="EMBL/GenBank/DDBJ databases">
        <title>The Genome Sequence of Exophiala sideris CBS121828.</title>
        <authorList>
            <consortium name="The Broad Institute Genomics Platform"/>
            <person name="Cuomo C."/>
            <person name="de Hoog S."/>
            <person name="Gorbushina A."/>
            <person name="Stielow B."/>
            <person name="Teixiera M."/>
            <person name="Abouelleil A."/>
            <person name="Chapman S.B."/>
            <person name="Priest M."/>
            <person name="Young S.K."/>
            <person name="Wortman J."/>
            <person name="Nusbaum C."/>
            <person name="Birren B."/>
        </authorList>
    </citation>
    <scope>NUCLEOTIDE SEQUENCE [LARGE SCALE GENOMIC DNA]</scope>
    <source>
        <strain evidence="15 16">CBS 121828</strain>
    </source>
</reference>
<evidence type="ECO:0000256" key="2">
    <source>
        <dbReference type="ARBA" id="ARBA00007663"/>
    </source>
</evidence>
<dbReference type="Pfam" id="PF01300">
    <property type="entry name" value="Sua5_yciO_yrdC"/>
    <property type="match status" value="1"/>
</dbReference>
<dbReference type="GO" id="GO:0061710">
    <property type="term" value="F:L-threonylcarbamoyladenylate synthase"/>
    <property type="evidence" value="ECO:0007669"/>
    <property type="project" value="UniProtKB-EC"/>
</dbReference>
<feature type="compositionally biased region" description="Low complexity" evidence="13">
    <location>
        <begin position="483"/>
        <end position="495"/>
    </location>
</feature>
<dbReference type="OrthoDB" id="412787at2759"/>
<dbReference type="Proteomes" id="UP000053599">
    <property type="component" value="Unassembled WGS sequence"/>
</dbReference>
<evidence type="ECO:0000256" key="7">
    <source>
        <dbReference type="ARBA" id="ARBA00022694"/>
    </source>
</evidence>
<evidence type="ECO:0000256" key="9">
    <source>
        <dbReference type="ARBA" id="ARBA00022741"/>
    </source>
</evidence>
<keyword evidence="7" id="KW-0819">tRNA processing</keyword>
<proteinExistence type="inferred from homology"/>
<evidence type="ECO:0000256" key="4">
    <source>
        <dbReference type="ARBA" id="ARBA00015492"/>
    </source>
</evidence>
<feature type="compositionally biased region" description="Low complexity" evidence="13">
    <location>
        <begin position="301"/>
        <end position="319"/>
    </location>
</feature>
<evidence type="ECO:0000313" key="15">
    <source>
        <dbReference type="EMBL" id="KIV83247.1"/>
    </source>
</evidence>
<dbReference type="GO" id="GO:0006450">
    <property type="term" value="P:regulation of translational fidelity"/>
    <property type="evidence" value="ECO:0007669"/>
    <property type="project" value="TreeGrafter"/>
</dbReference>
<dbReference type="Gene3D" id="3.40.50.11030">
    <property type="entry name" value="Threonylcarbamoyl-AMP synthase, C-terminal domain"/>
    <property type="match status" value="1"/>
</dbReference>
<evidence type="ECO:0000259" key="14">
    <source>
        <dbReference type="PROSITE" id="PS51163"/>
    </source>
</evidence>
<dbReference type="GO" id="GO:0005737">
    <property type="term" value="C:cytoplasm"/>
    <property type="evidence" value="ECO:0007669"/>
    <property type="project" value="UniProtKB-SubCell"/>
</dbReference>
<evidence type="ECO:0000256" key="13">
    <source>
        <dbReference type="SAM" id="MobiDB-lite"/>
    </source>
</evidence>
<dbReference type="PANTHER" id="PTHR17490">
    <property type="entry name" value="SUA5"/>
    <property type="match status" value="1"/>
</dbReference>
<keyword evidence="9" id="KW-0547">Nucleotide-binding</keyword>
<keyword evidence="10" id="KW-0067">ATP-binding</keyword>
<evidence type="ECO:0000256" key="6">
    <source>
        <dbReference type="ARBA" id="ARBA00022679"/>
    </source>
</evidence>
<dbReference type="InterPro" id="IPR017945">
    <property type="entry name" value="DHBP_synth_RibB-like_a/b_dom"/>
</dbReference>
<keyword evidence="6" id="KW-0808">Transferase</keyword>
<dbReference type="Gene3D" id="3.90.870.10">
    <property type="entry name" value="DHBP synthase"/>
    <property type="match status" value="1"/>
</dbReference>
<dbReference type="STRING" id="1016849.A0A0D1YK37"/>
<name>A0A0D1YK37_9EURO</name>
<comment type="similarity">
    <text evidence="2">Belongs to the SUA5 family.</text>
</comment>
<dbReference type="EMBL" id="KN846952">
    <property type="protein sequence ID" value="KIV83247.1"/>
    <property type="molecule type" value="Genomic_DNA"/>
</dbReference>
<gene>
    <name evidence="15" type="ORF">PV11_05292</name>
</gene>
<evidence type="ECO:0000256" key="5">
    <source>
        <dbReference type="ARBA" id="ARBA00022490"/>
    </source>
</evidence>
<evidence type="ECO:0000256" key="3">
    <source>
        <dbReference type="ARBA" id="ARBA00012584"/>
    </source>
</evidence>
<dbReference type="AlphaFoldDB" id="A0A0D1YK37"/>
<feature type="region of interest" description="Disordered" evidence="13">
    <location>
        <begin position="297"/>
        <end position="339"/>
    </location>
</feature>
<dbReference type="PANTHER" id="PTHR17490:SF16">
    <property type="entry name" value="THREONYLCARBAMOYL-AMP SYNTHASE"/>
    <property type="match status" value="1"/>
</dbReference>
<dbReference type="InterPro" id="IPR050156">
    <property type="entry name" value="TC-AMP_synthase_SUA5"/>
</dbReference>
<dbReference type="InterPro" id="IPR038385">
    <property type="entry name" value="Sua5/YwlC_C"/>
</dbReference>
<feature type="domain" description="YrdC-like" evidence="14">
    <location>
        <begin position="80"/>
        <end position="271"/>
    </location>
</feature>
<evidence type="ECO:0000256" key="10">
    <source>
        <dbReference type="ARBA" id="ARBA00022840"/>
    </source>
</evidence>
<sequence>MFSHCVFRKLSTSLSKAIQPRLTLTMDAISINHRHLSSLPYTSCNTRIVSLQDLDLPEQASDDDYRRIYEEYTARTDPNAALLRDAIESIKHGLAPPVAFPTETVYGLGADATNEPAISGIFAAKGRPSDNPLIVHVSSVAHLERLTGEPLPEIYRSLTQNFWPGPLTILLGIPKNSVFAKNVHPAQSTIGFRIPSSKYARFFIAATDRPIAGPSANSSGKPSPTTARHVLDDLRGKVNFILDGGTCDVGVESTVVDGLHDPPLILRPGGVSQSELVAHGKTVGNAFANTAIGYKRHHDTTSPASTSSSSPSVDTLSSPAHPSYDEDANGAPRAPGMKYRHYSPEGRLLLFSERAVSKGKVQSTLDEIIRQSSPSPGEDGANVLKVGIISCHWPAFAGLPVSLAATNGANPPLENSVYAPITSIATYTGLDSGSNTKTLVTLYNVHVGTKITSLAHSLFGILRLFDDLGCSVIFAETVKRSSSGSASDLKSSTGSDIHQEQVGDIEDAVIDRIEKAAAERVD</sequence>